<comment type="subcellular location">
    <subcellularLocation>
        <location evidence="2">Chromosome</location>
    </subcellularLocation>
    <subcellularLocation>
        <location evidence="1">Nucleus</location>
    </subcellularLocation>
</comment>
<dbReference type="InterPro" id="IPR001965">
    <property type="entry name" value="Znf_PHD"/>
</dbReference>
<feature type="compositionally biased region" description="Basic and acidic residues" evidence="17">
    <location>
        <begin position="427"/>
        <end position="445"/>
    </location>
</feature>
<keyword evidence="10 16" id="KW-0863">Zinc-finger</keyword>
<evidence type="ECO:0000259" key="20">
    <source>
        <dbReference type="PROSITE" id="PS50280"/>
    </source>
</evidence>
<feature type="region of interest" description="Disordered" evidence="17">
    <location>
        <begin position="494"/>
        <end position="518"/>
    </location>
</feature>
<dbReference type="GO" id="GO:0140938">
    <property type="term" value="F:histone H3 methyltransferase activity"/>
    <property type="evidence" value="ECO:0007669"/>
    <property type="project" value="UniProtKB-ARBA"/>
</dbReference>
<dbReference type="FunFam" id="2.30.30.140:FF:000099">
    <property type="entry name" value="Histone-lysine N-methyltransferase"/>
    <property type="match status" value="1"/>
</dbReference>
<keyword evidence="11" id="KW-0862">Zinc</keyword>
<keyword evidence="13" id="KW-0805">Transcription regulation</keyword>
<dbReference type="Gene3D" id="3.30.40.10">
    <property type="entry name" value="Zinc/RING finger domain, C3HC4 (zinc finger)"/>
    <property type="match status" value="4"/>
</dbReference>
<dbReference type="PROSITE" id="PS51215">
    <property type="entry name" value="AWS"/>
    <property type="match status" value="1"/>
</dbReference>
<dbReference type="SMART" id="SM00570">
    <property type="entry name" value="AWS"/>
    <property type="match status" value="1"/>
</dbReference>
<evidence type="ECO:0000256" key="1">
    <source>
        <dbReference type="ARBA" id="ARBA00004123"/>
    </source>
</evidence>
<dbReference type="InterPro" id="IPR019787">
    <property type="entry name" value="Znf_PHD-finger"/>
</dbReference>
<protein>
    <submittedName>
        <fullName evidence="25">Histone-lysine N-methyltransferase NSD2</fullName>
    </submittedName>
</protein>
<dbReference type="Pfam" id="PF00856">
    <property type="entry name" value="SET"/>
    <property type="match status" value="1"/>
</dbReference>
<dbReference type="InterPro" id="IPR006560">
    <property type="entry name" value="AWS_dom"/>
</dbReference>
<dbReference type="CDD" id="cd20144">
    <property type="entry name" value="PWWP_NSD_rpt1"/>
    <property type="match status" value="1"/>
</dbReference>
<dbReference type="SMART" id="SM00293">
    <property type="entry name" value="PWWP"/>
    <property type="match status" value="2"/>
</dbReference>
<dbReference type="Pfam" id="PF17907">
    <property type="entry name" value="AWS"/>
    <property type="match status" value="1"/>
</dbReference>
<proteinExistence type="predicted"/>
<evidence type="ECO:0000256" key="9">
    <source>
        <dbReference type="ARBA" id="ARBA00022737"/>
    </source>
</evidence>
<feature type="compositionally biased region" description="Basic and acidic residues" evidence="17">
    <location>
        <begin position="1218"/>
        <end position="1264"/>
    </location>
</feature>
<dbReference type="InterPro" id="IPR041306">
    <property type="entry name" value="C5HCH"/>
</dbReference>
<dbReference type="GO" id="GO:0016279">
    <property type="term" value="F:protein-lysine N-methyltransferase activity"/>
    <property type="evidence" value="ECO:0007669"/>
    <property type="project" value="UniProtKB-ARBA"/>
</dbReference>
<keyword evidence="3" id="KW-0158">Chromosome</keyword>
<feature type="domain" description="PHD-type" evidence="18">
    <location>
        <begin position="650"/>
        <end position="694"/>
    </location>
</feature>
<reference evidence="25" key="1">
    <citation type="submission" date="2025-08" db="UniProtKB">
        <authorList>
            <consortium name="RefSeq"/>
        </authorList>
    </citation>
    <scope>IDENTIFICATION</scope>
    <source>
        <strain evidence="25">USDA-PBARC FA_bdor</strain>
        <tissue evidence="25">Whole organism</tissue>
    </source>
</reference>
<organism evidence="24 25">
    <name type="scientific">Fopius arisanus</name>
    <dbReference type="NCBI Taxonomy" id="64838"/>
    <lineage>
        <taxon>Eukaryota</taxon>
        <taxon>Metazoa</taxon>
        <taxon>Ecdysozoa</taxon>
        <taxon>Arthropoda</taxon>
        <taxon>Hexapoda</taxon>
        <taxon>Insecta</taxon>
        <taxon>Pterygota</taxon>
        <taxon>Neoptera</taxon>
        <taxon>Endopterygota</taxon>
        <taxon>Hymenoptera</taxon>
        <taxon>Apocrita</taxon>
        <taxon>Ichneumonoidea</taxon>
        <taxon>Braconidae</taxon>
        <taxon>Opiinae</taxon>
        <taxon>Fopius</taxon>
    </lineage>
</organism>
<dbReference type="GO" id="GO:0008270">
    <property type="term" value="F:zinc ion binding"/>
    <property type="evidence" value="ECO:0007669"/>
    <property type="project" value="UniProtKB-KW"/>
</dbReference>
<evidence type="ECO:0000256" key="17">
    <source>
        <dbReference type="SAM" id="MobiDB-lite"/>
    </source>
</evidence>
<evidence type="ECO:0000259" key="22">
    <source>
        <dbReference type="PROSITE" id="PS50868"/>
    </source>
</evidence>
<evidence type="ECO:0000259" key="19">
    <source>
        <dbReference type="PROSITE" id="PS50089"/>
    </source>
</evidence>
<keyword evidence="7" id="KW-0949">S-adenosyl-L-methionine</keyword>
<keyword evidence="12" id="KW-0156">Chromatin regulator</keyword>
<gene>
    <name evidence="25" type="primary">NSD</name>
</gene>
<feature type="region of interest" description="Disordered" evidence="17">
    <location>
        <begin position="265"/>
        <end position="354"/>
    </location>
</feature>
<accession>A0A9R1TWK0</accession>
<dbReference type="SUPFAM" id="SSF57903">
    <property type="entry name" value="FYVE/PHD zinc finger"/>
    <property type="match status" value="1"/>
</dbReference>
<dbReference type="PROSITE" id="PS50812">
    <property type="entry name" value="PWWP"/>
    <property type="match status" value="2"/>
</dbReference>
<dbReference type="CDD" id="cd05838">
    <property type="entry name" value="PWWP_NSD_rpt2"/>
    <property type="match status" value="1"/>
</dbReference>
<evidence type="ECO:0000256" key="15">
    <source>
        <dbReference type="ARBA" id="ARBA00023242"/>
    </source>
</evidence>
<sequence length="1412" mass="159087">MTRSVVGEPDQDNQSDVPVQKCFVPGETSKLAKNMDSASNGITTRYGRAVKLVLSGEDHRPLKISKPPVTESPVSVKSEESDNGATPETGDKNKIKEEKPEEDVHEVKQEPPVETLKLEGPEPKEEMASSSVSDETTENGRWAVGQLAWAHVSNYPYWPCIVSDDPVEDTHLKQKPRGQRIMKMVHVTYFGDNGRHNWVNESALMEFKGLDDFNALAAGLLKGRKKTTKFNSGFLVKTVIKNKWDTAVTEAEVLLPLPMEERFRAMNPKRKRGRPRLSEDSAAKRPRLEVSQSHKSLEGDTERIKTRRKSFEEINLTSDTPPTPPSSIKDSSDESSIGKKHKRQRRTTAEKNEDFENYYNLSKDNKEYVPSGSEESIREYLRGVWDSMTPYARSKYKKHPNDLHSKEKSSTPEGDAAEVPSTRKSKGSKDPKDSKESKDKLDISIDSVKRPKQTSLFKGVKAERVCQICEKAGNLTRCKGPCYSYFHLKCVKPGESESECDDEDTDSGSTASEKKSRDEALEEETFKCIDCLSGVAPACFVCNEREDDRIRCGIATCGKYYHSKCLKVWPQSHWHGGRLTCPYHMCHTCISDNPQNHHLRIPHDKLARCVRCPSAYHASAQCLPAGSQILTSIQVVCPKHYVAPHPPLNAAWCFLCTRGGSLICCDTCPTSFHPECLGIAAPDGAFICEDCETGRLPLYGEVVWVKLGMYRWWPSRICYPYEVPSNLTAVAHSPGEFCVMFLGTKNYYWVHRGRVFLYQEGDTYARNRIGTKTVDNAYKRAVFEANELHQEVKNERAAAKEDESKRYLKPPPYVKLRVNKPVGNVKPMEVESMVACECDPNWEDPCAPDSDCLNRILSIECNPTICPAGSKCNNQSFVRRKYPLMEPFHTTGRGWGLRALEAIRNGQFIIEYVGEVIDEAEYKRRLHRKKEMRNENYYFLTIDNFRTIDAEPKGNLSRFMNHSCQPNCETQKWTVNGDTRIGLFALKDIDKGEELTFNYNLATEGETKKPCLCGASNCSGYIGLKAQKPQLSVVQQTKIEKAEKVKRQRKTSKKIHKCWTCGKVISGDSFIECGMKSCCKRYHTKCVKRADRERVRCSWHHCRECDKRTSIRCLLCSAAYCQSHLEGKMVERKDKNGYLCKVHENSMGEGEASPEDSGTVTPEDSRSTPEDRGENSEGSVATPEDNGATPGDSGAVTPEEPSNVPREDPRKKGSQKKKNGENKIERIEHDAAPADVPRDKPEMANDSKGVGKEKGDLGKEGKVKVLQDVDQGDIKDEEVQVMEVDAVQVKEVEEIQVMEVEDDSKDEVLSIPETKFDSDEEFDAASLLADSDSSIRDEDVIPPRVSIIQIDLSDEDDMKRDEEIDIKPEDEDIDGMDLQDIKEEDIVPASVKRRQTLRNHQTHRIISGVVPS</sequence>
<feature type="domain" description="Post-SET" evidence="22">
    <location>
        <begin position="1007"/>
        <end position="1023"/>
    </location>
</feature>
<evidence type="ECO:0000256" key="2">
    <source>
        <dbReference type="ARBA" id="ARBA00004286"/>
    </source>
</evidence>
<evidence type="ECO:0000256" key="5">
    <source>
        <dbReference type="ARBA" id="ARBA00022603"/>
    </source>
</evidence>
<dbReference type="GO" id="GO:0005634">
    <property type="term" value="C:nucleus"/>
    <property type="evidence" value="ECO:0007669"/>
    <property type="project" value="UniProtKB-SubCell"/>
</dbReference>
<dbReference type="Pfam" id="PF23004">
    <property type="entry name" value="PHDvar_NSD"/>
    <property type="match status" value="1"/>
</dbReference>
<dbReference type="CDD" id="cd15567">
    <property type="entry name" value="PHD4_NSD"/>
    <property type="match status" value="1"/>
</dbReference>
<feature type="region of interest" description="Disordered" evidence="17">
    <location>
        <begin position="1146"/>
        <end position="1264"/>
    </location>
</feature>
<dbReference type="InterPro" id="IPR011011">
    <property type="entry name" value="Znf_FYVE_PHD"/>
</dbReference>
<keyword evidence="6" id="KW-0808">Transferase</keyword>
<dbReference type="SMART" id="SM00317">
    <property type="entry name" value="SET"/>
    <property type="match status" value="1"/>
</dbReference>
<feature type="region of interest" description="Disordered" evidence="17">
    <location>
        <begin position="1"/>
        <end position="20"/>
    </location>
</feature>
<dbReference type="PROSITE" id="PS50016">
    <property type="entry name" value="ZF_PHD_2"/>
    <property type="match status" value="1"/>
</dbReference>
<dbReference type="InterPro" id="IPR013083">
    <property type="entry name" value="Znf_RING/FYVE/PHD"/>
</dbReference>
<dbReference type="Gene3D" id="2.30.30.140">
    <property type="match status" value="2"/>
</dbReference>
<dbReference type="InterPro" id="IPR001214">
    <property type="entry name" value="SET_dom"/>
</dbReference>
<keyword evidence="9" id="KW-0677">Repeat</keyword>
<feature type="domain" description="PWWP" evidence="21">
    <location>
        <begin position="144"/>
        <end position="209"/>
    </location>
</feature>
<dbReference type="PROSITE" id="PS50089">
    <property type="entry name" value="ZF_RING_2"/>
    <property type="match status" value="1"/>
</dbReference>
<feature type="domain" description="PWWP" evidence="21">
    <location>
        <begin position="699"/>
        <end position="761"/>
    </location>
</feature>
<evidence type="ECO:0000256" key="12">
    <source>
        <dbReference type="ARBA" id="ARBA00022853"/>
    </source>
</evidence>
<evidence type="ECO:0000259" key="23">
    <source>
        <dbReference type="PROSITE" id="PS51215"/>
    </source>
</evidence>
<dbReference type="InterPro" id="IPR019786">
    <property type="entry name" value="Zinc_finger_PHD-type_CS"/>
</dbReference>
<keyword evidence="4" id="KW-0597">Phosphoprotein</keyword>
<evidence type="ECO:0000256" key="10">
    <source>
        <dbReference type="ARBA" id="ARBA00022771"/>
    </source>
</evidence>
<evidence type="ECO:0000256" key="3">
    <source>
        <dbReference type="ARBA" id="ARBA00022454"/>
    </source>
</evidence>
<dbReference type="SUPFAM" id="SSF63748">
    <property type="entry name" value="Tudor/PWWP/MBT"/>
    <property type="match status" value="2"/>
</dbReference>
<dbReference type="SMART" id="SM00249">
    <property type="entry name" value="PHD"/>
    <property type="match status" value="4"/>
</dbReference>
<keyword evidence="14" id="KW-0804">Transcription</keyword>
<dbReference type="PROSITE" id="PS50868">
    <property type="entry name" value="POST_SET"/>
    <property type="match status" value="1"/>
</dbReference>
<dbReference type="CTD" id="43351"/>
<dbReference type="PANTHER" id="PTHR22884">
    <property type="entry name" value="SET DOMAIN PROTEINS"/>
    <property type="match status" value="1"/>
</dbReference>
<dbReference type="CDD" id="cd15564">
    <property type="entry name" value="PHD1_NSD"/>
    <property type="match status" value="1"/>
</dbReference>
<dbReference type="KEGG" id="fas:105265012"/>
<keyword evidence="15" id="KW-0539">Nucleus</keyword>
<evidence type="ECO:0000313" key="24">
    <source>
        <dbReference type="Proteomes" id="UP000694866"/>
    </source>
</evidence>
<dbReference type="PROSITE" id="PS50280">
    <property type="entry name" value="SET"/>
    <property type="match status" value="1"/>
</dbReference>
<dbReference type="InterPro" id="IPR055198">
    <property type="entry name" value="NSD_PHD"/>
</dbReference>
<evidence type="ECO:0000256" key="16">
    <source>
        <dbReference type="PROSITE-ProRule" id="PRU00175"/>
    </source>
</evidence>
<dbReference type="Gene3D" id="2.170.270.10">
    <property type="entry name" value="SET domain"/>
    <property type="match status" value="1"/>
</dbReference>
<feature type="domain" description="RING-type" evidence="19">
    <location>
        <begin position="539"/>
        <end position="584"/>
    </location>
</feature>
<feature type="region of interest" description="Disordered" evidence="17">
    <location>
        <begin position="395"/>
        <end position="445"/>
    </location>
</feature>
<evidence type="ECO:0000256" key="8">
    <source>
        <dbReference type="ARBA" id="ARBA00022723"/>
    </source>
</evidence>
<dbReference type="Pfam" id="PF00855">
    <property type="entry name" value="PWWP"/>
    <property type="match status" value="2"/>
</dbReference>
<dbReference type="Proteomes" id="UP000694866">
    <property type="component" value="Unplaced"/>
</dbReference>
<feature type="region of interest" description="Disordered" evidence="17">
    <location>
        <begin position="56"/>
        <end position="138"/>
    </location>
</feature>
<evidence type="ECO:0000259" key="21">
    <source>
        <dbReference type="PROSITE" id="PS50812"/>
    </source>
</evidence>
<keyword evidence="8" id="KW-0479">Metal-binding</keyword>
<feature type="compositionally biased region" description="Basic and acidic residues" evidence="17">
    <location>
        <begin position="1163"/>
        <end position="1175"/>
    </location>
</feature>
<dbReference type="InterPro" id="IPR001841">
    <property type="entry name" value="Znf_RING"/>
</dbReference>
<evidence type="ECO:0000256" key="6">
    <source>
        <dbReference type="ARBA" id="ARBA00022679"/>
    </source>
</evidence>
<dbReference type="PROSITE" id="PS01359">
    <property type="entry name" value="ZF_PHD_1"/>
    <property type="match status" value="1"/>
</dbReference>
<keyword evidence="24" id="KW-1185">Reference proteome</keyword>
<feature type="domain" description="AWS" evidence="23">
    <location>
        <begin position="831"/>
        <end position="881"/>
    </location>
</feature>
<feature type="compositionally biased region" description="Basic and acidic residues" evidence="17">
    <location>
        <begin position="105"/>
        <end position="127"/>
    </location>
</feature>
<dbReference type="InterPro" id="IPR000313">
    <property type="entry name" value="PWWP_dom"/>
</dbReference>
<name>A0A9R1TWK0_9HYME</name>
<dbReference type="SUPFAM" id="SSF82199">
    <property type="entry name" value="SET domain"/>
    <property type="match status" value="1"/>
</dbReference>
<evidence type="ECO:0000256" key="7">
    <source>
        <dbReference type="ARBA" id="ARBA00022691"/>
    </source>
</evidence>
<dbReference type="GO" id="GO:0032259">
    <property type="term" value="P:methylation"/>
    <property type="evidence" value="ECO:0007669"/>
    <property type="project" value="UniProtKB-KW"/>
</dbReference>
<dbReference type="InterPro" id="IPR003616">
    <property type="entry name" value="Post-SET_dom"/>
</dbReference>
<evidence type="ECO:0000256" key="4">
    <source>
        <dbReference type="ARBA" id="ARBA00022553"/>
    </source>
</evidence>
<dbReference type="SMART" id="SM00508">
    <property type="entry name" value="PostSET"/>
    <property type="match status" value="1"/>
</dbReference>
<feature type="compositionally biased region" description="Basic and acidic residues" evidence="17">
    <location>
        <begin position="295"/>
        <end position="312"/>
    </location>
</feature>
<evidence type="ECO:0000313" key="25">
    <source>
        <dbReference type="RefSeq" id="XP_011300581.1"/>
    </source>
</evidence>
<dbReference type="Pfam" id="PF00628">
    <property type="entry name" value="PHD"/>
    <property type="match status" value="1"/>
</dbReference>
<dbReference type="Pfam" id="PF23011">
    <property type="entry name" value="PHD-1st_NSD"/>
    <property type="match status" value="1"/>
</dbReference>
<feature type="compositionally biased region" description="Basic and acidic residues" evidence="17">
    <location>
        <begin position="399"/>
        <end position="410"/>
    </location>
</feature>
<feature type="compositionally biased region" description="Basic and acidic residues" evidence="17">
    <location>
        <begin position="276"/>
        <end position="288"/>
    </location>
</feature>
<dbReference type="InterPro" id="IPR059153">
    <property type="entry name" value="NSD_PHD-1st"/>
</dbReference>
<evidence type="ECO:0000256" key="14">
    <source>
        <dbReference type="ARBA" id="ARBA00023163"/>
    </source>
</evidence>
<dbReference type="CDD" id="cd15565">
    <property type="entry name" value="PHD2_NSD"/>
    <property type="match status" value="1"/>
</dbReference>
<evidence type="ECO:0000256" key="13">
    <source>
        <dbReference type="ARBA" id="ARBA00023015"/>
    </source>
</evidence>
<dbReference type="GO" id="GO:0005694">
    <property type="term" value="C:chromosome"/>
    <property type="evidence" value="ECO:0007669"/>
    <property type="project" value="UniProtKB-SubCell"/>
</dbReference>
<dbReference type="RefSeq" id="XP_011300581.1">
    <property type="nucleotide sequence ID" value="XM_011302279.1"/>
</dbReference>
<dbReference type="Pfam" id="PF22908">
    <property type="entry name" value="PHD_NSD"/>
    <property type="match status" value="1"/>
</dbReference>
<evidence type="ECO:0000259" key="18">
    <source>
        <dbReference type="PROSITE" id="PS50016"/>
    </source>
</evidence>
<dbReference type="GeneID" id="105265012"/>
<keyword evidence="5" id="KW-0489">Methyltransferase</keyword>
<dbReference type="Pfam" id="PF17982">
    <property type="entry name" value="C5HCH"/>
    <property type="match status" value="1"/>
</dbReference>
<dbReference type="InterPro" id="IPR050777">
    <property type="entry name" value="SET2_Histone-Lys_MeTrsfase"/>
</dbReference>
<dbReference type="InterPro" id="IPR046341">
    <property type="entry name" value="SET_dom_sf"/>
</dbReference>
<dbReference type="InterPro" id="IPR055197">
    <property type="entry name" value="PHDvar_NSD"/>
</dbReference>
<dbReference type="OrthoDB" id="422362at2759"/>
<feature type="compositionally biased region" description="Basic and acidic residues" evidence="17">
    <location>
        <begin position="89"/>
        <end position="99"/>
    </location>
</feature>
<evidence type="ECO:0000256" key="11">
    <source>
        <dbReference type="ARBA" id="ARBA00022833"/>
    </source>
</evidence>
<feature type="compositionally biased region" description="Acidic residues" evidence="17">
    <location>
        <begin position="496"/>
        <end position="506"/>
    </location>
</feature>
<dbReference type="CDD" id="cd19173">
    <property type="entry name" value="SET_NSD"/>
    <property type="match status" value="1"/>
</dbReference>
<feature type="domain" description="SET" evidence="20">
    <location>
        <begin position="883"/>
        <end position="1000"/>
    </location>
</feature>